<dbReference type="RefSeq" id="WP_379057050.1">
    <property type="nucleotide sequence ID" value="NZ_JBHTKB010000001.1"/>
</dbReference>
<dbReference type="InterPro" id="IPR003399">
    <property type="entry name" value="Mce/MlaD"/>
</dbReference>
<feature type="region of interest" description="Disordered" evidence="1">
    <location>
        <begin position="151"/>
        <end position="181"/>
    </location>
</feature>
<feature type="transmembrane region" description="Helical" evidence="2">
    <location>
        <begin position="6"/>
        <end position="26"/>
    </location>
</feature>
<dbReference type="InterPro" id="IPR052336">
    <property type="entry name" value="MlaD_Phospholipid_Transporter"/>
</dbReference>
<proteinExistence type="predicted"/>
<dbReference type="Pfam" id="PF02470">
    <property type="entry name" value="MlaD"/>
    <property type="match status" value="1"/>
</dbReference>
<accession>A0ABW3F750</accession>
<dbReference type="Proteomes" id="UP001597128">
    <property type="component" value="Unassembled WGS sequence"/>
</dbReference>
<keyword evidence="2" id="KW-0812">Transmembrane</keyword>
<evidence type="ECO:0000259" key="3">
    <source>
        <dbReference type="Pfam" id="PF02470"/>
    </source>
</evidence>
<organism evidence="4 5">
    <name type="scientific">Methylophilus luteus</name>
    <dbReference type="NCBI Taxonomy" id="640108"/>
    <lineage>
        <taxon>Bacteria</taxon>
        <taxon>Pseudomonadati</taxon>
        <taxon>Pseudomonadota</taxon>
        <taxon>Betaproteobacteria</taxon>
        <taxon>Nitrosomonadales</taxon>
        <taxon>Methylophilaceae</taxon>
        <taxon>Methylophilus</taxon>
    </lineage>
</organism>
<dbReference type="NCBIfam" id="TIGR04430">
    <property type="entry name" value="OM_asym_MlaD"/>
    <property type="match status" value="1"/>
</dbReference>
<evidence type="ECO:0000313" key="5">
    <source>
        <dbReference type="Proteomes" id="UP001597128"/>
    </source>
</evidence>
<evidence type="ECO:0000256" key="1">
    <source>
        <dbReference type="SAM" id="MobiDB-lite"/>
    </source>
</evidence>
<reference evidence="5" key="1">
    <citation type="journal article" date="2019" name="Int. J. Syst. Evol. Microbiol.">
        <title>The Global Catalogue of Microorganisms (GCM) 10K type strain sequencing project: providing services to taxonomists for standard genome sequencing and annotation.</title>
        <authorList>
            <consortium name="The Broad Institute Genomics Platform"/>
            <consortium name="The Broad Institute Genome Sequencing Center for Infectious Disease"/>
            <person name="Wu L."/>
            <person name="Ma J."/>
        </authorList>
    </citation>
    <scope>NUCLEOTIDE SEQUENCE [LARGE SCALE GENOMIC DNA]</scope>
    <source>
        <strain evidence="5">CCUG 58412</strain>
    </source>
</reference>
<protein>
    <submittedName>
        <fullName evidence="4">Outer membrane lipid asymmetry maintenance protein MlaD</fullName>
    </submittedName>
</protein>
<keyword evidence="2" id="KW-0472">Membrane</keyword>
<keyword evidence="5" id="KW-1185">Reference proteome</keyword>
<dbReference type="PANTHER" id="PTHR33371">
    <property type="entry name" value="INTERMEMBRANE PHOSPHOLIPID TRANSPORT SYSTEM BINDING PROTEIN MLAD-RELATED"/>
    <property type="match status" value="1"/>
</dbReference>
<keyword evidence="2" id="KW-1133">Transmembrane helix</keyword>
<dbReference type="InterPro" id="IPR030970">
    <property type="entry name" value="ABC_MlaD"/>
</dbReference>
<sequence length="181" mass="19270">MERTAIDLWVGIFVALGFAALLGLAMKVGNLTTTNIGETYTVTANFENIGGLKPRAPIKSAGVVVGRVESIRFDPKTYEAVVSLNIDKRYSFPKDTFANIYTAGLLGEQYLGLEAGGDETSLKNGDKIMQTQDAVVLEKLISQFLYSKATEGDDKPAKTAAASTETGADALDASPLDKIGK</sequence>
<comment type="caution">
    <text evidence="4">The sequence shown here is derived from an EMBL/GenBank/DDBJ whole genome shotgun (WGS) entry which is preliminary data.</text>
</comment>
<feature type="domain" description="Mce/MlaD" evidence="3">
    <location>
        <begin position="39"/>
        <end position="116"/>
    </location>
</feature>
<dbReference type="EMBL" id="JBHTKB010000001">
    <property type="protein sequence ID" value="MFD0913673.1"/>
    <property type="molecule type" value="Genomic_DNA"/>
</dbReference>
<name>A0ABW3F750_9PROT</name>
<evidence type="ECO:0000256" key="2">
    <source>
        <dbReference type="SAM" id="Phobius"/>
    </source>
</evidence>
<gene>
    <name evidence="4" type="primary">mlaD</name>
    <name evidence="4" type="ORF">ACFQ1Z_08975</name>
</gene>
<evidence type="ECO:0000313" key="4">
    <source>
        <dbReference type="EMBL" id="MFD0913673.1"/>
    </source>
</evidence>
<dbReference type="PANTHER" id="PTHR33371:SF4">
    <property type="entry name" value="INTERMEMBRANE PHOSPHOLIPID TRANSPORT SYSTEM BINDING PROTEIN MLAD"/>
    <property type="match status" value="1"/>
</dbReference>